<organism evidence="2">
    <name type="scientific">Culex pipiens</name>
    <name type="common">House mosquito</name>
    <dbReference type="NCBI Taxonomy" id="7175"/>
    <lineage>
        <taxon>Eukaryota</taxon>
        <taxon>Metazoa</taxon>
        <taxon>Ecdysozoa</taxon>
        <taxon>Arthropoda</taxon>
        <taxon>Hexapoda</taxon>
        <taxon>Insecta</taxon>
        <taxon>Pterygota</taxon>
        <taxon>Neoptera</taxon>
        <taxon>Endopterygota</taxon>
        <taxon>Diptera</taxon>
        <taxon>Nematocera</taxon>
        <taxon>Culicoidea</taxon>
        <taxon>Culicidae</taxon>
        <taxon>Culicinae</taxon>
        <taxon>Culicini</taxon>
        <taxon>Culex</taxon>
        <taxon>Culex</taxon>
    </lineage>
</organism>
<feature type="compositionally biased region" description="Basic residues" evidence="1">
    <location>
        <begin position="48"/>
        <end position="64"/>
    </location>
</feature>
<dbReference type="EMBL" id="HBUE01082119">
    <property type="protein sequence ID" value="CAG6478043.1"/>
    <property type="molecule type" value="Transcribed_RNA"/>
</dbReference>
<evidence type="ECO:0000256" key="1">
    <source>
        <dbReference type="SAM" id="MobiDB-lite"/>
    </source>
</evidence>
<dbReference type="AlphaFoldDB" id="A0A8D8BM93"/>
<name>A0A8D8BM93_CULPI</name>
<protein>
    <submittedName>
        <fullName evidence="2">(northern house mosquito) hypothetical protein</fullName>
    </submittedName>
</protein>
<reference evidence="2" key="1">
    <citation type="submission" date="2021-05" db="EMBL/GenBank/DDBJ databases">
        <authorList>
            <person name="Alioto T."/>
            <person name="Alioto T."/>
            <person name="Gomez Garrido J."/>
        </authorList>
    </citation>
    <scope>NUCLEOTIDE SEQUENCE</scope>
</reference>
<proteinExistence type="predicted"/>
<evidence type="ECO:0000313" key="2">
    <source>
        <dbReference type="EMBL" id="CAG6478043.1"/>
    </source>
</evidence>
<feature type="region of interest" description="Disordered" evidence="1">
    <location>
        <begin position="1"/>
        <end position="150"/>
    </location>
</feature>
<accession>A0A8D8BM93</accession>
<sequence length="150" mass="16795">MHRTPSGRPLPQARSHSPTTGRLPALSPLPGQHRLEQGVGPAELQRGNPRRKGGRTGKAIHRSTRQLPSVGHRYVLRRRQVRTACQSRTHPGSPEPGRDAGQGRNHADREKLLPCSQQSSHLLPALLHRVRPDHQVEHPSAPSRRHHTRR</sequence>